<accession>A0A6J5P610</accession>
<name>A0A6J5P610_9CAUD</name>
<evidence type="ECO:0000313" key="1">
    <source>
        <dbReference type="EMBL" id="CAB4166502.1"/>
    </source>
</evidence>
<proteinExistence type="predicted"/>
<gene>
    <name evidence="1" type="ORF">UFOVP843_33</name>
</gene>
<evidence type="ECO:0008006" key="2">
    <source>
        <dbReference type="Google" id="ProtNLM"/>
    </source>
</evidence>
<dbReference type="EMBL" id="LR796786">
    <property type="protein sequence ID" value="CAB4166502.1"/>
    <property type="molecule type" value="Genomic_DNA"/>
</dbReference>
<reference evidence="1" key="1">
    <citation type="submission" date="2020-04" db="EMBL/GenBank/DDBJ databases">
        <authorList>
            <person name="Chiriac C."/>
            <person name="Salcher M."/>
            <person name="Ghai R."/>
            <person name="Kavagutti S V."/>
        </authorList>
    </citation>
    <scope>NUCLEOTIDE SEQUENCE</scope>
</reference>
<organism evidence="1">
    <name type="scientific">uncultured Caudovirales phage</name>
    <dbReference type="NCBI Taxonomy" id="2100421"/>
    <lineage>
        <taxon>Viruses</taxon>
        <taxon>Duplodnaviria</taxon>
        <taxon>Heunggongvirae</taxon>
        <taxon>Uroviricota</taxon>
        <taxon>Caudoviricetes</taxon>
        <taxon>Peduoviridae</taxon>
        <taxon>Maltschvirus</taxon>
        <taxon>Maltschvirus maltsch</taxon>
    </lineage>
</organism>
<protein>
    <recommendedName>
        <fullName evidence="2">Concanavalin A-like lectin/glucanases superfamily</fullName>
    </recommendedName>
</protein>
<sequence length="411" mass="42525">MTIPVLMDGAMQPMLDLAFASSAAVDGRVSVTRSGTASTYFDAAGVLRTAAANTPRLDYDPATLAGRGLLIEEARTNLVVNSTTFNSGWTGNGATVNTFVPITLPDGTFGGYRAIDTGLVGVHEMFQARSHISGTTYTASLVAKAGSRQWVTVAFYDGVSAFGAYFDLQNGVIGGSAGGFVAPSSKQMQSLGNGWYRCSITATAGATGGNMLFGIASADGTRSFAGSGNDYIHVYHAQDEAGAFPTSIILSGGSATTRPADVATLPLASLGFNPARFSARIDYQRRDGGTSGGRALFAFTNGSQVSFVNAVQLNTAQVENSTYIGAATGPTASDTAAHKYAFAINSAGTYQDCQDGGVAVLFGVTGWSAPSITQVNLGTDRISSLFLNGWVRRLKLYAATLAGTTLQGMTR</sequence>